<dbReference type="AlphaFoldDB" id="A0A8H9HHU1"/>
<name>A0A8H9HHU1_KITAU</name>
<comment type="caution">
    <text evidence="1">The sequence shown here is derived from an EMBL/GenBank/DDBJ whole genome shotgun (WGS) entry which is preliminary data.</text>
</comment>
<proteinExistence type="predicted"/>
<accession>A0A8H9HHU1</accession>
<protein>
    <recommendedName>
        <fullName evidence="3">Redoxin domain-containing protein</fullName>
    </recommendedName>
</protein>
<dbReference type="Gene3D" id="3.40.30.10">
    <property type="entry name" value="Glutaredoxin"/>
    <property type="match status" value="1"/>
</dbReference>
<dbReference type="Proteomes" id="UP000610124">
    <property type="component" value="Unassembled WGS sequence"/>
</dbReference>
<dbReference type="InterPro" id="IPR036249">
    <property type="entry name" value="Thioredoxin-like_sf"/>
</dbReference>
<evidence type="ECO:0000313" key="2">
    <source>
        <dbReference type="Proteomes" id="UP000610124"/>
    </source>
</evidence>
<evidence type="ECO:0008006" key="3">
    <source>
        <dbReference type="Google" id="ProtNLM"/>
    </source>
</evidence>
<organism evidence="1 2">
    <name type="scientific">Kitasatospora aureofaciens</name>
    <name type="common">Streptomyces aureofaciens</name>
    <dbReference type="NCBI Taxonomy" id="1894"/>
    <lineage>
        <taxon>Bacteria</taxon>
        <taxon>Bacillati</taxon>
        <taxon>Actinomycetota</taxon>
        <taxon>Actinomycetes</taxon>
        <taxon>Kitasatosporales</taxon>
        <taxon>Streptomycetaceae</taxon>
        <taxon>Kitasatospora</taxon>
    </lineage>
</organism>
<sequence>MSARPECPRPPMGLDTAMASRARVRAPELVGAGGWLNTGGKDLTLADFRGKITVLDFWKSYTM</sequence>
<reference evidence="1" key="1">
    <citation type="journal article" date="2014" name="Int. J. Syst. Evol. Microbiol.">
        <title>Complete genome sequence of Corynebacterium casei LMG S-19264T (=DSM 44701T), isolated from a smear-ripened cheese.</title>
        <authorList>
            <consortium name="US DOE Joint Genome Institute (JGI-PGF)"/>
            <person name="Walter F."/>
            <person name="Albersmeier A."/>
            <person name="Kalinowski J."/>
            <person name="Ruckert C."/>
        </authorList>
    </citation>
    <scope>NUCLEOTIDE SEQUENCE</scope>
    <source>
        <strain evidence="1">JCM 4434</strain>
    </source>
</reference>
<evidence type="ECO:0000313" key="1">
    <source>
        <dbReference type="EMBL" id="GGU67164.1"/>
    </source>
</evidence>
<dbReference type="SUPFAM" id="SSF52833">
    <property type="entry name" value="Thioredoxin-like"/>
    <property type="match status" value="1"/>
</dbReference>
<dbReference type="EMBL" id="BMUB01000003">
    <property type="protein sequence ID" value="GGU67164.1"/>
    <property type="molecule type" value="Genomic_DNA"/>
</dbReference>
<reference evidence="1" key="2">
    <citation type="submission" date="2020-09" db="EMBL/GenBank/DDBJ databases">
        <authorList>
            <person name="Sun Q."/>
            <person name="Ohkuma M."/>
        </authorList>
    </citation>
    <scope>NUCLEOTIDE SEQUENCE</scope>
    <source>
        <strain evidence="1">JCM 4434</strain>
    </source>
</reference>
<gene>
    <name evidence="1" type="ORF">GCM10010502_17850</name>
</gene>